<gene>
    <name evidence="2" type="ORF">NE619_03625</name>
</gene>
<feature type="compositionally biased region" description="Polar residues" evidence="1">
    <location>
        <begin position="334"/>
        <end position="346"/>
    </location>
</feature>
<dbReference type="Proteomes" id="UP001524502">
    <property type="component" value="Unassembled WGS sequence"/>
</dbReference>
<sequence>MLTLKNDLLFKAVYGREDEKCKQALIAVLNLILDRKEDPIVRIHYRNPFNVRKFETQKESILDIKVETGQGELLDLEIHLLYDKNFIAHGIYYHAGMVLEALEPGQNYGMMKKTISIFITDYVQFAQTDRYHTTFCLMERQDLFPLTDLVEMHWLELAKVNPAREKTVSQMSQLERYLEYLRYAGDPSEEAYLTQLRRQGGKEIDMTERLLKEATAEQIIREQAIAREKFIMRQKSREQQERETQEALRETENSLKKTREALGKTEKDLEKTEETLTQTEETLAQTEETLAQTEETLAQTEETLAQTEDALVQEKQAREKEKMELIRNLAASGISPQQIAQVSRLPQKTVDRYLKD</sequence>
<reference evidence="2 3" key="1">
    <citation type="submission" date="2022-06" db="EMBL/GenBank/DDBJ databases">
        <title>Isolation of gut microbiota from human fecal samples.</title>
        <authorList>
            <person name="Pamer E.G."/>
            <person name="Barat B."/>
            <person name="Waligurski E."/>
            <person name="Medina S."/>
            <person name="Paddock L."/>
            <person name="Mostad J."/>
        </authorList>
    </citation>
    <scope>NUCLEOTIDE SEQUENCE [LARGE SCALE GENOMIC DNA]</scope>
    <source>
        <strain evidence="2 3">SL.3.17</strain>
    </source>
</reference>
<organism evidence="2 3">
    <name type="scientific">Anaerovorax odorimutans</name>
    <dbReference type="NCBI Taxonomy" id="109327"/>
    <lineage>
        <taxon>Bacteria</taxon>
        <taxon>Bacillati</taxon>
        <taxon>Bacillota</taxon>
        <taxon>Clostridia</taxon>
        <taxon>Peptostreptococcales</taxon>
        <taxon>Anaerovoracaceae</taxon>
        <taxon>Anaerovorax</taxon>
    </lineage>
</organism>
<dbReference type="RefSeq" id="WP_256130998.1">
    <property type="nucleotide sequence ID" value="NZ_JANFXK010000003.1"/>
</dbReference>
<dbReference type="EMBL" id="JANFXK010000003">
    <property type="protein sequence ID" value="MCQ4635806.1"/>
    <property type="molecule type" value="Genomic_DNA"/>
</dbReference>
<dbReference type="NCBIfam" id="TIGR01784">
    <property type="entry name" value="T_den_put_tspse"/>
    <property type="match status" value="1"/>
</dbReference>
<evidence type="ECO:0000313" key="2">
    <source>
        <dbReference type="EMBL" id="MCQ4635806.1"/>
    </source>
</evidence>
<accession>A0ABT1RKU1</accession>
<comment type="caution">
    <text evidence="2">The sequence shown here is derived from an EMBL/GenBank/DDBJ whole genome shotgun (WGS) entry which is preliminary data.</text>
</comment>
<dbReference type="InterPro" id="IPR010106">
    <property type="entry name" value="RpnA"/>
</dbReference>
<name>A0ABT1RKU1_9FIRM</name>
<evidence type="ECO:0000313" key="3">
    <source>
        <dbReference type="Proteomes" id="UP001524502"/>
    </source>
</evidence>
<dbReference type="PANTHER" id="PTHR41317:SF1">
    <property type="entry name" value="PD-(D_E)XK NUCLEASE FAMILY TRANSPOSASE"/>
    <property type="match status" value="1"/>
</dbReference>
<feature type="region of interest" description="Disordered" evidence="1">
    <location>
        <begin position="331"/>
        <end position="356"/>
    </location>
</feature>
<evidence type="ECO:0000256" key="1">
    <source>
        <dbReference type="SAM" id="MobiDB-lite"/>
    </source>
</evidence>
<keyword evidence="3" id="KW-1185">Reference proteome</keyword>
<feature type="region of interest" description="Disordered" evidence="1">
    <location>
        <begin position="234"/>
        <end position="282"/>
    </location>
</feature>
<feature type="compositionally biased region" description="Basic and acidic residues" evidence="1">
    <location>
        <begin position="234"/>
        <end position="274"/>
    </location>
</feature>
<dbReference type="PANTHER" id="PTHR41317">
    <property type="entry name" value="PD-(D_E)XK NUCLEASE FAMILY TRANSPOSASE"/>
    <property type="match status" value="1"/>
</dbReference>
<proteinExistence type="predicted"/>
<dbReference type="Pfam" id="PF12784">
    <property type="entry name" value="PDDEXK_2"/>
    <property type="match status" value="1"/>
</dbReference>
<protein>
    <submittedName>
        <fullName evidence="2">Rpn family recombination-promoting nuclease/putative transposase</fullName>
    </submittedName>
</protein>